<evidence type="ECO:0000313" key="2">
    <source>
        <dbReference type="EMBL" id="SEA21014.1"/>
    </source>
</evidence>
<dbReference type="Gene3D" id="3.10.129.10">
    <property type="entry name" value="Hotdog Thioesterase"/>
    <property type="match status" value="1"/>
</dbReference>
<keyword evidence="3" id="KW-1185">Reference proteome</keyword>
<evidence type="ECO:0000313" key="3">
    <source>
        <dbReference type="Proteomes" id="UP000198658"/>
    </source>
</evidence>
<dbReference type="OrthoDB" id="9801735at2"/>
<feature type="domain" description="MaoC-like" evidence="1">
    <location>
        <begin position="12"/>
        <end position="120"/>
    </location>
</feature>
<protein>
    <submittedName>
        <fullName evidence="2">Acyl dehydratase</fullName>
    </submittedName>
</protein>
<dbReference type="InterPro" id="IPR002539">
    <property type="entry name" value="MaoC-like_dom"/>
</dbReference>
<reference evidence="3" key="1">
    <citation type="submission" date="2016-10" db="EMBL/GenBank/DDBJ databases">
        <authorList>
            <person name="Varghese N."/>
            <person name="Submissions S."/>
        </authorList>
    </citation>
    <scope>NUCLEOTIDE SEQUENCE [LARGE SCALE GENOMIC DNA]</scope>
    <source>
        <strain evidence="3">CGMCC 1.10657</strain>
    </source>
</reference>
<sequence length="152" mass="17141">MKTVSKQELLESVGKTLQTSDWYTVNQEQINLFAEVTHDHQFIHVDPQRAAQTPFGSTIAHGFLTLSLLSHFAESFILLVEDLQMAVNYGFDKVRFIAPVKVDSRIRAHARLLDVTEKNPGQFMLKTEVTVEIEGETKPALLAEWLTMQVAG</sequence>
<gene>
    <name evidence="2" type="ORF">SAMN05216562_2297</name>
</gene>
<dbReference type="InterPro" id="IPR039375">
    <property type="entry name" value="NodN-like"/>
</dbReference>
<dbReference type="InterPro" id="IPR029069">
    <property type="entry name" value="HotDog_dom_sf"/>
</dbReference>
<dbReference type="Pfam" id="PF01575">
    <property type="entry name" value="MaoC_dehydratas"/>
    <property type="match status" value="1"/>
</dbReference>
<dbReference type="CDD" id="cd03450">
    <property type="entry name" value="NodN"/>
    <property type="match status" value="1"/>
</dbReference>
<proteinExistence type="predicted"/>
<dbReference type="STRING" id="658218.SAMN05216562_2297"/>
<dbReference type="PANTHER" id="PTHR42993:SF1">
    <property type="entry name" value="MAOC-LIKE DEHYDRATASE DOMAIN-CONTAINING PROTEIN"/>
    <property type="match status" value="1"/>
</dbReference>
<name>A0A1H3ZCA1_9GAMM</name>
<dbReference type="SUPFAM" id="SSF54637">
    <property type="entry name" value="Thioesterase/thiol ester dehydrase-isomerase"/>
    <property type="match status" value="1"/>
</dbReference>
<dbReference type="AlphaFoldDB" id="A0A1H3ZCA1"/>
<dbReference type="Proteomes" id="UP000198658">
    <property type="component" value="Unassembled WGS sequence"/>
</dbReference>
<dbReference type="EMBL" id="FNQO01000002">
    <property type="protein sequence ID" value="SEA21014.1"/>
    <property type="molecule type" value="Genomic_DNA"/>
</dbReference>
<accession>A0A1H3ZCA1</accession>
<evidence type="ECO:0000259" key="1">
    <source>
        <dbReference type="Pfam" id="PF01575"/>
    </source>
</evidence>
<organism evidence="2 3">
    <name type="scientific">Microbulbifer marinus</name>
    <dbReference type="NCBI Taxonomy" id="658218"/>
    <lineage>
        <taxon>Bacteria</taxon>
        <taxon>Pseudomonadati</taxon>
        <taxon>Pseudomonadota</taxon>
        <taxon>Gammaproteobacteria</taxon>
        <taxon>Cellvibrionales</taxon>
        <taxon>Microbulbiferaceae</taxon>
        <taxon>Microbulbifer</taxon>
    </lineage>
</organism>
<dbReference type="PANTHER" id="PTHR42993">
    <property type="entry name" value="MAOC-LIKE DEHYDRATASE DOMAIN-CONTAINING PROTEIN"/>
    <property type="match status" value="1"/>
</dbReference>
<dbReference type="RefSeq" id="WP_091388324.1">
    <property type="nucleotide sequence ID" value="NZ_FNQO01000002.1"/>
</dbReference>